<dbReference type="CDD" id="cd09741">
    <property type="entry name" value="Csx1_III-U"/>
    <property type="match status" value="1"/>
</dbReference>
<name>A0ABS7ED90_9GAMM</name>
<reference evidence="2" key="1">
    <citation type="submission" date="2021-07" db="EMBL/GenBank/DDBJ databases">
        <title>Neiella marina sp. nov., isolated from the intestinal content of sea cucumber Apostichopus japonicus.</title>
        <authorList>
            <person name="Bai X."/>
        </authorList>
    </citation>
    <scope>NUCLEOTIDE SEQUENCE</scope>
    <source>
        <strain evidence="2">126</strain>
    </source>
</reference>
<feature type="domain" description="CRISPR system ring nuclease SSO2081-like" evidence="1">
    <location>
        <begin position="12"/>
        <end position="221"/>
    </location>
</feature>
<dbReference type="Proteomes" id="UP001166251">
    <property type="component" value="Unassembled WGS sequence"/>
</dbReference>
<dbReference type="InterPro" id="IPR019092">
    <property type="entry name" value="SSO2081-like_dom"/>
</dbReference>
<dbReference type="EMBL" id="JAHZSS010000003">
    <property type="protein sequence ID" value="MBW8190308.1"/>
    <property type="molecule type" value="Genomic_DNA"/>
</dbReference>
<proteinExistence type="predicted"/>
<dbReference type="NCBIfam" id="TIGR02584">
    <property type="entry name" value="cas_NE0113"/>
    <property type="match status" value="1"/>
</dbReference>
<accession>A0ABS7ED90</accession>
<protein>
    <submittedName>
        <fullName evidence="2">TIGR02584 family CRISPR-associated protein</fullName>
    </submittedName>
</protein>
<dbReference type="Pfam" id="PF09623">
    <property type="entry name" value="Cas_NE0113"/>
    <property type="match status" value="1"/>
</dbReference>
<dbReference type="RefSeq" id="WP_220102982.1">
    <property type="nucleotide sequence ID" value="NZ_JAHZSS010000003.1"/>
</dbReference>
<keyword evidence="3" id="KW-1185">Reference proteome</keyword>
<sequence length="388" mass="43482">MKQILLSTIGASPQVLTETLYAIAHSGRPFPHEIFVISTLSCRDALLNGLVRDGHLAALIEEYQLPNIEFDESNIWLIEDAQGRPLEDAKSVEDQSHMADFITQKVYELTRDNNCAIHASLAGGRKTMAFYFGYAMSMFGRAQDTLSHVFVNDDYEFVRDFWYPTKQPKWVTGKHGHGELDVSRATITLAEIPFVRMSSAIDETLADSMANQSFSQTVGMLNASTQNSFTVSIDACARLISTLGVDIKLTAKEIAFYLWLLEKGEKGLLVDRYFSDDPQFSLEFLGWYAHFASDPRVFGSLGITPEDYRANELASLTGMDKEFLQPICSTVNRKLRKSLPGQVAVKLEITSVTEDFAQRYRIQQKDLRVEVLNCTSNRGAKVLDNGSI</sequence>
<organism evidence="2 3">
    <name type="scientific">Neiella holothuriorum</name>
    <dbReference type="NCBI Taxonomy" id="2870530"/>
    <lineage>
        <taxon>Bacteria</taxon>
        <taxon>Pseudomonadati</taxon>
        <taxon>Pseudomonadota</taxon>
        <taxon>Gammaproteobacteria</taxon>
        <taxon>Alteromonadales</taxon>
        <taxon>Echinimonadaceae</taxon>
        <taxon>Neiella</taxon>
    </lineage>
</organism>
<evidence type="ECO:0000313" key="2">
    <source>
        <dbReference type="EMBL" id="MBW8190308.1"/>
    </source>
</evidence>
<evidence type="ECO:0000259" key="1">
    <source>
        <dbReference type="Pfam" id="PF09623"/>
    </source>
</evidence>
<comment type="caution">
    <text evidence="2">The sequence shown here is derived from an EMBL/GenBank/DDBJ whole genome shotgun (WGS) entry which is preliminary data.</text>
</comment>
<evidence type="ECO:0000313" key="3">
    <source>
        <dbReference type="Proteomes" id="UP001166251"/>
    </source>
</evidence>
<gene>
    <name evidence="2" type="ORF">K0504_04595</name>
</gene>
<dbReference type="InterPro" id="IPR013413">
    <property type="entry name" value="CRISPR-assoc_prot_NE0113"/>
</dbReference>